<dbReference type="NCBIfam" id="TIGR01509">
    <property type="entry name" value="HAD-SF-IA-v3"/>
    <property type="match status" value="1"/>
</dbReference>
<comment type="similarity">
    <text evidence="2">Belongs to the HAD-like hydrolase superfamily. CbbY/CbbZ/Gph/YieH family.</text>
</comment>
<gene>
    <name evidence="6" type="ORF">Firmicute1046_0820</name>
</gene>
<evidence type="ECO:0000256" key="4">
    <source>
        <dbReference type="ARBA" id="ARBA00022842"/>
    </source>
</evidence>
<dbReference type="CDD" id="cd07505">
    <property type="entry name" value="HAD_BPGM-like"/>
    <property type="match status" value="1"/>
</dbReference>
<evidence type="ECO:0000313" key="6">
    <source>
        <dbReference type="EMBL" id="QGT51006.1"/>
    </source>
</evidence>
<dbReference type="InterPro" id="IPR036412">
    <property type="entry name" value="HAD-like_sf"/>
</dbReference>
<accession>A0A650EN14</accession>
<evidence type="ECO:0000256" key="1">
    <source>
        <dbReference type="ARBA" id="ARBA00001946"/>
    </source>
</evidence>
<dbReference type="GO" id="GO:0046872">
    <property type="term" value="F:metal ion binding"/>
    <property type="evidence" value="ECO:0007669"/>
    <property type="project" value="UniProtKB-KW"/>
</dbReference>
<dbReference type="InterPro" id="IPR023214">
    <property type="entry name" value="HAD_sf"/>
</dbReference>
<evidence type="ECO:0000256" key="5">
    <source>
        <dbReference type="ARBA" id="ARBA00023277"/>
    </source>
</evidence>
<evidence type="ECO:0000256" key="3">
    <source>
        <dbReference type="ARBA" id="ARBA00022723"/>
    </source>
</evidence>
<dbReference type="AlphaFoldDB" id="A0A650EN14"/>
<dbReference type="InterPro" id="IPR006439">
    <property type="entry name" value="HAD-SF_hydro_IA"/>
</dbReference>
<dbReference type="SUPFAM" id="SSF56784">
    <property type="entry name" value="HAD-like"/>
    <property type="match status" value="1"/>
</dbReference>
<comment type="cofactor">
    <cofactor evidence="1">
        <name>Mg(2+)</name>
        <dbReference type="ChEBI" id="CHEBI:18420"/>
    </cofactor>
</comment>
<dbReference type="Gene3D" id="1.10.150.240">
    <property type="entry name" value="Putative phosphatase, domain 2"/>
    <property type="match status" value="1"/>
</dbReference>
<dbReference type="InterPro" id="IPR041492">
    <property type="entry name" value="HAD_2"/>
</dbReference>
<dbReference type="Gene3D" id="3.40.50.1000">
    <property type="entry name" value="HAD superfamily/HAD-like"/>
    <property type="match status" value="1"/>
</dbReference>
<dbReference type="EMBL" id="MN577573">
    <property type="protein sequence ID" value="QGT51006.1"/>
    <property type="molecule type" value="Genomic_DNA"/>
</dbReference>
<evidence type="ECO:0000256" key="2">
    <source>
        <dbReference type="ARBA" id="ARBA00006171"/>
    </source>
</evidence>
<organism evidence="6">
    <name type="scientific">uncultured Bacillota bacterium</name>
    <dbReference type="NCBI Taxonomy" id="344338"/>
    <lineage>
        <taxon>Bacteria</taxon>
        <taxon>Bacillati</taxon>
        <taxon>Bacillota</taxon>
        <taxon>environmental samples</taxon>
    </lineage>
</organism>
<name>A0A650EN14_9FIRM</name>
<dbReference type="InterPro" id="IPR023198">
    <property type="entry name" value="PGP-like_dom2"/>
</dbReference>
<keyword evidence="4" id="KW-0460">Magnesium</keyword>
<sequence length="213" mass="23279">MQHIIFDMDGVLINSEPLIMHAAQTALAEYGITATRKDFEPFLGAGEEKFIISPAAQAGKSEDIPAICERMYRLYEERAAKELIVYPSALPLLRQLKEREILTALASSSARRKLMVSLEAAGIAQDLFRVILSGSDVKEKKPSPEIYLTAAQKLGAHPQDCLVIEDALSGITAAKAAGMQCFAVTTSFEKKQLKQAGADIIADDIIRLLDLIF</sequence>
<reference evidence="6" key="1">
    <citation type="journal article" date="2020" name="J. ISSAAS">
        <title>Lactobacilli and other gastrointestinal microbiota of Peromyscus leucopus, reservoir host for agents of Lyme disease and other zoonoses in North America.</title>
        <authorList>
            <person name="Milovic A."/>
            <person name="Bassam K."/>
            <person name="Shao H."/>
            <person name="Chatzistamou I."/>
            <person name="Tufts D.M."/>
            <person name="Diuk-Wasser M."/>
            <person name="Barbour A.G."/>
        </authorList>
    </citation>
    <scope>NUCLEOTIDE SEQUENCE</scope>
    <source>
        <strain evidence="6">LL40</strain>
    </source>
</reference>
<dbReference type="SFLD" id="SFLDG01129">
    <property type="entry name" value="C1.5:_HAD__Beta-PGM__Phosphata"/>
    <property type="match status" value="1"/>
</dbReference>
<keyword evidence="5" id="KW-0119">Carbohydrate metabolism</keyword>
<dbReference type="PRINTS" id="PR00413">
    <property type="entry name" value="HADHALOGNASE"/>
</dbReference>
<dbReference type="SFLD" id="SFLDG01135">
    <property type="entry name" value="C1.5.6:_HAD__Beta-PGM__Phospha"/>
    <property type="match status" value="1"/>
</dbReference>
<dbReference type="PANTHER" id="PTHR46193">
    <property type="entry name" value="6-PHOSPHOGLUCONATE PHOSPHATASE"/>
    <property type="match status" value="1"/>
</dbReference>
<protein>
    <submittedName>
        <fullName evidence="6">Phosphatase</fullName>
    </submittedName>
</protein>
<dbReference type="PANTHER" id="PTHR46193:SF18">
    <property type="entry name" value="HEXITOL PHOSPHATASE B"/>
    <property type="match status" value="1"/>
</dbReference>
<keyword evidence="3" id="KW-0479">Metal-binding</keyword>
<dbReference type="GO" id="GO:0003824">
    <property type="term" value="F:catalytic activity"/>
    <property type="evidence" value="ECO:0007669"/>
    <property type="project" value="UniProtKB-ARBA"/>
</dbReference>
<proteinExistence type="inferred from homology"/>
<dbReference type="Pfam" id="PF13419">
    <property type="entry name" value="HAD_2"/>
    <property type="match status" value="1"/>
</dbReference>
<dbReference type="InterPro" id="IPR051600">
    <property type="entry name" value="Beta-PGM-like"/>
</dbReference>
<dbReference type="SFLD" id="SFLDS00003">
    <property type="entry name" value="Haloacid_Dehalogenase"/>
    <property type="match status" value="1"/>
</dbReference>